<keyword evidence="3" id="KW-0732">Signal</keyword>
<feature type="compositionally biased region" description="Low complexity" evidence="2">
    <location>
        <begin position="509"/>
        <end position="543"/>
    </location>
</feature>
<protein>
    <recommendedName>
        <fullName evidence="1">Probable pectate lyase C</fullName>
    </recommendedName>
</protein>
<dbReference type="InterPro" id="IPR006626">
    <property type="entry name" value="PbH1"/>
</dbReference>
<accession>A0A0G0USG1</accession>
<dbReference type="InterPro" id="IPR018247">
    <property type="entry name" value="EF_Hand_1_Ca_BS"/>
</dbReference>
<feature type="signal peptide" evidence="3">
    <location>
        <begin position="1"/>
        <end position="26"/>
    </location>
</feature>
<dbReference type="Proteomes" id="UP000034961">
    <property type="component" value="Unassembled WGS sequence"/>
</dbReference>
<dbReference type="GO" id="GO:0000272">
    <property type="term" value="P:polysaccharide catabolic process"/>
    <property type="evidence" value="ECO:0007669"/>
    <property type="project" value="InterPro"/>
</dbReference>
<evidence type="ECO:0000256" key="3">
    <source>
        <dbReference type="SAM" id="SignalP"/>
    </source>
</evidence>
<organism evidence="4 5">
    <name type="scientific">Candidatus Roizmanbacteria bacterium GW2011_GWA1_41_13</name>
    <dbReference type="NCBI Taxonomy" id="1618474"/>
    <lineage>
        <taxon>Bacteria</taxon>
        <taxon>Candidatus Roizmaniibacteriota</taxon>
    </lineage>
</organism>
<comment type="caution">
    <text evidence="4">The sequence shown here is derived from an EMBL/GenBank/DDBJ whole genome shotgun (WGS) entry which is preliminary data.</text>
</comment>
<dbReference type="SUPFAM" id="SSF51126">
    <property type="entry name" value="Pectin lyase-like"/>
    <property type="match status" value="1"/>
</dbReference>
<evidence type="ECO:0000313" key="4">
    <source>
        <dbReference type="EMBL" id="KKR91689.1"/>
    </source>
</evidence>
<dbReference type="InterPro" id="IPR011050">
    <property type="entry name" value="Pectin_lyase_fold/virulence"/>
</dbReference>
<dbReference type="InterPro" id="IPR036439">
    <property type="entry name" value="Dockerin_dom_sf"/>
</dbReference>
<feature type="chain" id="PRO_5002534848" description="Probable pectate lyase C" evidence="3">
    <location>
        <begin position="27"/>
        <end position="870"/>
    </location>
</feature>
<dbReference type="EMBL" id="LCAN01000033">
    <property type="protein sequence ID" value="KKR91689.1"/>
    <property type="molecule type" value="Genomic_DNA"/>
</dbReference>
<dbReference type="GO" id="GO:0016787">
    <property type="term" value="F:hydrolase activity"/>
    <property type="evidence" value="ECO:0007669"/>
    <property type="project" value="InterPro"/>
</dbReference>
<name>A0A0G0USG1_9BACT</name>
<sequence>MNIFHKIIVGGFIILFFFVSPQSSFAATRSVPSQYATIQSAHDAAATGDIIMVSPGTYAGVNISKNITIEATTYDSSNPENNSVHITSPIYMEASGNNWAWDQGIVIRGIHIKALDPVRSKRTPYTLEYSFIEATGQGNDGVSFEAGGGIVRGNIVDNGDYSGGTVAHSGDDNIDIDSQSLDILVENNILKNANQEGIEIRHQDYAGAARLTLTFRNNRVENPGQDGIQFIDYDNFTNRRYIVERNLFIGAGSKLSGAGIGVMKGQDTTENFSANPMPEALYVVNNTFLNGEAGISGGANVIAINNIFSGNTLFDLKNVNGNSKVMNSLFATTPKLQGTNNLESSSTITGNPLLDANFIPQTGSPAINVGRTSYQHTYTYNSQTFNDTVLNLSSSQYTGSAPDLGWKESGSIVVPTPTPTSGITPTPTRTPTPVPPTATKTPIPTPTGTFTPGDVNGDNLVTVVDLSILLTHFGKSPATRQEGNIGGNDNVVNFIDLSSLLSNFGQGVPTPTISPTRTPTPTATRTPTPTTPGSTNTPTPTIPVGSKIQTEPNLKVAFIGDSNAGSNFQAVLNLIKAEGAKIVMHQGDFDYSAGPQKWMGMIDTTLGNTFPYLGSDGNHDEWIPDGYRDWFSNKVTTINPEQKDVAGIDVGNYSVSLKGLKMVFVKEPGNDPTFINSSLSGDNHIWKICSWHQTMSTLTAGNHGDSAQAYEPYEECRRNGAIIINAHNHNYSRTKTMLGFGTGKNASPQVDLTQHPKDVNGVPQNPNNLLVSSGKTFVAVVGTGGGGLYAQTWCTATYPYGPAASTNAGCNNYVFAKVFTPTQVNLSPENDNGHGVLFITFNVNGNPRRAEGYFKDINGQIIDQFTITAP</sequence>
<evidence type="ECO:0000256" key="2">
    <source>
        <dbReference type="SAM" id="MobiDB-lite"/>
    </source>
</evidence>
<dbReference type="InterPro" id="IPR012334">
    <property type="entry name" value="Pectin_lyas_fold"/>
</dbReference>
<reference evidence="4 5" key="1">
    <citation type="journal article" date="2015" name="Nature">
        <title>rRNA introns, odd ribosomes, and small enigmatic genomes across a large radiation of phyla.</title>
        <authorList>
            <person name="Brown C.T."/>
            <person name="Hug L.A."/>
            <person name="Thomas B.C."/>
            <person name="Sharon I."/>
            <person name="Castelle C.J."/>
            <person name="Singh A."/>
            <person name="Wilkins M.J."/>
            <person name="Williams K.H."/>
            <person name="Banfield J.F."/>
        </authorList>
    </citation>
    <scope>NUCLEOTIDE SEQUENCE [LARGE SCALE GENOMIC DNA]</scope>
</reference>
<dbReference type="SUPFAM" id="SSF63446">
    <property type="entry name" value="Type I dockerin domain"/>
    <property type="match status" value="1"/>
</dbReference>
<feature type="region of interest" description="Disordered" evidence="2">
    <location>
        <begin position="416"/>
        <end position="454"/>
    </location>
</feature>
<dbReference type="InterPro" id="IPR029052">
    <property type="entry name" value="Metallo-depent_PP-like"/>
</dbReference>
<dbReference type="SUPFAM" id="SSF56300">
    <property type="entry name" value="Metallo-dependent phosphatases"/>
    <property type="match status" value="1"/>
</dbReference>
<feature type="region of interest" description="Disordered" evidence="2">
    <location>
        <begin position="509"/>
        <end position="546"/>
    </location>
</feature>
<dbReference type="SMART" id="SM00710">
    <property type="entry name" value="PbH1"/>
    <property type="match status" value="5"/>
</dbReference>
<dbReference type="Gene3D" id="3.60.21.10">
    <property type="match status" value="1"/>
</dbReference>
<dbReference type="AlphaFoldDB" id="A0A0G0USG1"/>
<evidence type="ECO:0000256" key="1">
    <source>
        <dbReference type="ARBA" id="ARBA00016512"/>
    </source>
</evidence>
<dbReference type="Gene3D" id="1.10.1330.10">
    <property type="entry name" value="Dockerin domain"/>
    <property type="match status" value="1"/>
</dbReference>
<dbReference type="PROSITE" id="PS00018">
    <property type="entry name" value="EF_HAND_1"/>
    <property type="match status" value="1"/>
</dbReference>
<gene>
    <name evidence="4" type="ORF">UU41_C0033G0009</name>
</gene>
<proteinExistence type="predicted"/>
<feature type="compositionally biased region" description="Low complexity" evidence="2">
    <location>
        <begin position="437"/>
        <end position="452"/>
    </location>
</feature>
<dbReference type="Gene3D" id="2.160.20.10">
    <property type="entry name" value="Single-stranded right-handed beta-helix, Pectin lyase-like"/>
    <property type="match status" value="1"/>
</dbReference>
<feature type="compositionally biased region" description="Low complexity" evidence="2">
    <location>
        <begin position="416"/>
        <end position="427"/>
    </location>
</feature>
<evidence type="ECO:0000313" key="5">
    <source>
        <dbReference type="Proteomes" id="UP000034961"/>
    </source>
</evidence>